<accession>A0A512IL45</accession>
<organism evidence="1 2">
    <name type="scientific">Methylobacterium haplocladii</name>
    <dbReference type="NCBI Taxonomy" id="1176176"/>
    <lineage>
        <taxon>Bacteria</taxon>
        <taxon>Pseudomonadati</taxon>
        <taxon>Pseudomonadota</taxon>
        <taxon>Alphaproteobacteria</taxon>
        <taxon>Hyphomicrobiales</taxon>
        <taxon>Methylobacteriaceae</taxon>
        <taxon>Methylobacterium</taxon>
    </lineage>
</organism>
<proteinExistence type="predicted"/>
<evidence type="ECO:0000313" key="2">
    <source>
        <dbReference type="Proteomes" id="UP000321258"/>
    </source>
</evidence>
<dbReference type="RefSeq" id="WP_147076762.1">
    <property type="nucleotide sequence ID" value="NZ_BJZT01000006.1"/>
</dbReference>
<reference evidence="1 2" key="1">
    <citation type="submission" date="2019-07" db="EMBL/GenBank/DDBJ databases">
        <title>Whole genome shotgun sequence of Methylobacterium haplocladii NBRC 107714.</title>
        <authorList>
            <person name="Hosoyama A."/>
            <person name="Uohara A."/>
            <person name="Ohji S."/>
            <person name="Ichikawa N."/>
        </authorList>
    </citation>
    <scope>NUCLEOTIDE SEQUENCE [LARGE SCALE GENOMIC DNA]</scope>
    <source>
        <strain evidence="1 2">NBRC 107714</strain>
    </source>
</reference>
<name>A0A512IL45_9HYPH</name>
<dbReference type="AlphaFoldDB" id="A0A512IL45"/>
<keyword evidence="2" id="KW-1185">Reference proteome</keyword>
<evidence type="ECO:0000313" key="1">
    <source>
        <dbReference type="EMBL" id="GEO98419.1"/>
    </source>
</evidence>
<sequence>MLTARAFASACAADLIRIGSDAVSEAPRRHPLVRALGPALETAFGLEHRALFPDEIQALVEALQSGPLGDAIVSPETRPAERCLESA</sequence>
<comment type="caution">
    <text evidence="1">The sequence shown here is derived from an EMBL/GenBank/DDBJ whole genome shotgun (WGS) entry which is preliminary data.</text>
</comment>
<dbReference type="EMBL" id="BJZT01000006">
    <property type="protein sequence ID" value="GEO98419.1"/>
    <property type="molecule type" value="Genomic_DNA"/>
</dbReference>
<gene>
    <name evidence="1" type="ORF">MHA02_08070</name>
</gene>
<dbReference type="Proteomes" id="UP000321258">
    <property type="component" value="Unassembled WGS sequence"/>
</dbReference>
<protein>
    <submittedName>
        <fullName evidence="1">Uncharacterized protein</fullName>
    </submittedName>
</protein>
<dbReference type="OrthoDB" id="10015408at2"/>